<evidence type="ECO:0000313" key="1">
    <source>
        <dbReference type="EMBL" id="OQO07520.1"/>
    </source>
</evidence>
<dbReference type="STRING" id="1507870.A0A1V8T841"/>
<protein>
    <submittedName>
        <fullName evidence="1">Uncharacterized protein</fullName>
    </submittedName>
</protein>
<keyword evidence="2" id="KW-1185">Reference proteome</keyword>
<comment type="caution">
    <text evidence="1">The sequence shown here is derived from an EMBL/GenBank/DDBJ whole genome shotgun (WGS) entry which is preliminary data.</text>
</comment>
<evidence type="ECO:0000313" key="2">
    <source>
        <dbReference type="Proteomes" id="UP000192596"/>
    </source>
</evidence>
<gene>
    <name evidence="1" type="ORF">B0A48_07217</name>
</gene>
<accession>A0A1V8T841</accession>
<organism evidence="1 2">
    <name type="scientific">Cryoendolithus antarcticus</name>
    <dbReference type="NCBI Taxonomy" id="1507870"/>
    <lineage>
        <taxon>Eukaryota</taxon>
        <taxon>Fungi</taxon>
        <taxon>Dikarya</taxon>
        <taxon>Ascomycota</taxon>
        <taxon>Pezizomycotina</taxon>
        <taxon>Dothideomycetes</taxon>
        <taxon>Dothideomycetidae</taxon>
        <taxon>Cladosporiales</taxon>
        <taxon>Cladosporiaceae</taxon>
        <taxon>Cryoendolithus</taxon>
    </lineage>
</organism>
<reference evidence="2" key="1">
    <citation type="submission" date="2017-03" db="EMBL/GenBank/DDBJ databases">
        <title>Genomes of endolithic fungi from Antarctica.</title>
        <authorList>
            <person name="Coleine C."/>
            <person name="Masonjones S."/>
            <person name="Stajich J.E."/>
        </authorList>
    </citation>
    <scope>NUCLEOTIDE SEQUENCE [LARGE SCALE GENOMIC DNA]</scope>
    <source>
        <strain evidence="2">CCFEE 5527</strain>
    </source>
</reference>
<dbReference type="AlphaFoldDB" id="A0A1V8T841"/>
<proteinExistence type="predicted"/>
<dbReference type="Proteomes" id="UP000192596">
    <property type="component" value="Unassembled WGS sequence"/>
</dbReference>
<dbReference type="InParanoid" id="A0A1V8T841"/>
<sequence length="272" mass="30039">MSDSKPMFGPPRPPHMALAGELANLAIEPSETPTTGASHAAQSRSLVFSTLSMLLPATRPANYPRLVDTIAFDHTTDTSDLRIADGVATFLWMWDQAQFRAFFDISHRHFDVTYKSSGPLHTVRIQRFASIVAVIYHFRAAKKRGEQDKVVSYLMHEDGAWQPVYSYEGIAPVFVDSQGAELAKQMLLETIWDTTNGRGTITVSHGDAAAQEKAVRAFTHQMTSCECSECEGTRATYGGVSKSLRDTRLDAIGRTHVPGDEEEQVDTEDDEA</sequence>
<name>A0A1V8T841_9PEZI</name>
<dbReference type="OrthoDB" id="4589723at2759"/>
<dbReference type="EMBL" id="NAJO01000014">
    <property type="protein sequence ID" value="OQO07520.1"/>
    <property type="molecule type" value="Genomic_DNA"/>
</dbReference>